<dbReference type="EMBL" id="CP032489">
    <property type="protein sequence ID" value="AYD47808.1"/>
    <property type="molecule type" value="Genomic_DNA"/>
</dbReference>
<gene>
    <name evidence="8" type="ORF">D6B99_09525</name>
</gene>
<dbReference type="PANTHER" id="PTHR13693:SF77">
    <property type="entry name" value="8-AMINO-7-OXONONANOATE SYNTHASE"/>
    <property type="match status" value="1"/>
</dbReference>
<protein>
    <submittedName>
        <fullName evidence="8">8-amino-7-oxononanoate synthase</fullName>
    </submittedName>
</protein>
<keyword evidence="5 6" id="KW-0663">Pyridoxal phosphate</keyword>
<evidence type="ECO:0000256" key="1">
    <source>
        <dbReference type="ARBA" id="ARBA00001933"/>
    </source>
</evidence>
<dbReference type="Proteomes" id="UP000266118">
    <property type="component" value="Chromosome"/>
</dbReference>
<dbReference type="InterPro" id="IPR050087">
    <property type="entry name" value="AON_synthase_class-II"/>
</dbReference>
<dbReference type="KEGG" id="ark:D6B99_09525"/>
<dbReference type="Pfam" id="PF00155">
    <property type="entry name" value="Aminotran_1_2"/>
    <property type="match status" value="1"/>
</dbReference>
<proteinExistence type="inferred from homology"/>
<comment type="similarity">
    <text evidence="3">Belongs to the class-II pyridoxal-phosphate-dependent aminotransferase family. BioF subfamily.</text>
</comment>
<evidence type="ECO:0000256" key="6">
    <source>
        <dbReference type="RuleBase" id="RU003693"/>
    </source>
</evidence>
<dbReference type="RefSeq" id="WP_119987481.1">
    <property type="nucleotide sequence ID" value="NZ_CP032489.1"/>
</dbReference>
<keyword evidence="9" id="KW-1185">Reference proteome</keyword>
<dbReference type="PROSITE" id="PS00599">
    <property type="entry name" value="AA_TRANSFER_CLASS_2"/>
    <property type="match status" value="1"/>
</dbReference>
<dbReference type="InterPro" id="IPR015424">
    <property type="entry name" value="PyrdxlP-dep_Trfase"/>
</dbReference>
<dbReference type="SUPFAM" id="SSF53383">
    <property type="entry name" value="PLP-dependent transferases"/>
    <property type="match status" value="1"/>
</dbReference>
<reference evidence="8 9" key="1">
    <citation type="submission" date="2018-09" db="EMBL/GenBank/DDBJ databases">
        <title>Arachidicoccus sp. nov., a bacterium isolated from soil.</title>
        <authorList>
            <person name="Weon H.-Y."/>
            <person name="Kwon S.-W."/>
            <person name="Lee S.A."/>
        </authorList>
    </citation>
    <scope>NUCLEOTIDE SEQUENCE [LARGE SCALE GENOMIC DNA]</scope>
    <source>
        <strain evidence="8 9">KIS59-12</strain>
    </source>
</reference>
<comment type="pathway">
    <text evidence="2">Lipid metabolism.</text>
</comment>
<evidence type="ECO:0000256" key="3">
    <source>
        <dbReference type="ARBA" id="ARBA00010008"/>
    </source>
</evidence>
<dbReference type="InterPro" id="IPR001917">
    <property type="entry name" value="Aminotrans_II_pyridoxalP_BS"/>
</dbReference>
<dbReference type="Gene3D" id="3.40.640.10">
    <property type="entry name" value="Type I PLP-dependent aspartate aminotransferase-like (Major domain)"/>
    <property type="match status" value="1"/>
</dbReference>
<name>A0A386HPD7_9BACT</name>
<dbReference type="GO" id="GO:0030170">
    <property type="term" value="F:pyridoxal phosphate binding"/>
    <property type="evidence" value="ECO:0007669"/>
    <property type="project" value="InterPro"/>
</dbReference>
<accession>A0A386HPD7</accession>
<evidence type="ECO:0000256" key="5">
    <source>
        <dbReference type="ARBA" id="ARBA00022898"/>
    </source>
</evidence>
<feature type="domain" description="Aminotransferase class I/classII large" evidence="7">
    <location>
        <begin position="31"/>
        <end position="369"/>
    </location>
</feature>
<dbReference type="PANTHER" id="PTHR13693">
    <property type="entry name" value="CLASS II AMINOTRANSFERASE/8-AMINO-7-OXONONANOATE SYNTHASE"/>
    <property type="match status" value="1"/>
</dbReference>
<dbReference type="Gene3D" id="3.90.1150.10">
    <property type="entry name" value="Aspartate Aminotransferase, domain 1"/>
    <property type="match status" value="1"/>
</dbReference>
<dbReference type="InterPro" id="IPR015421">
    <property type="entry name" value="PyrdxlP-dep_Trfase_major"/>
</dbReference>
<evidence type="ECO:0000313" key="8">
    <source>
        <dbReference type="EMBL" id="AYD47808.1"/>
    </source>
</evidence>
<dbReference type="GO" id="GO:0009102">
    <property type="term" value="P:biotin biosynthetic process"/>
    <property type="evidence" value="ECO:0007669"/>
    <property type="project" value="TreeGrafter"/>
</dbReference>
<dbReference type="InterPro" id="IPR015422">
    <property type="entry name" value="PyrdxlP-dep_Trfase_small"/>
</dbReference>
<evidence type="ECO:0000256" key="4">
    <source>
        <dbReference type="ARBA" id="ARBA00022679"/>
    </source>
</evidence>
<dbReference type="GO" id="GO:0016740">
    <property type="term" value="F:transferase activity"/>
    <property type="evidence" value="ECO:0007669"/>
    <property type="project" value="UniProtKB-KW"/>
</dbReference>
<evidence type="ECO:0000313" key="9">
    <source>
        <dbReference type="Proteomes" id="UP000266118"/>
    </source>
</evidence>
<evidence type="ECO:0000259" key="7">
    <source>
        <dbReference type="Pfam" id="PF00155"/>
    </source>
</evidence>
<keyword evidence="4" id="KW-0808">Transferase</keyword>
<evidence type="ECO:0000256" key="2">
    <source>
        <dbReference type="ARBA" id="ARBA00005189"/>
    </source>
</evidence>
<dbReference type="InterPro" id="IPR004839">
    <property type="entry name" value="Aminotransferase_I/II_large"/>
</dbReference>
<comment type="cofactor">
    <cofactor evidence="1 6">
        <name>pyridoxal 5'-phosphate</name>
        <dbReference type="ChEBI" id="CHEBI:597326"/>
    </cofactor>
</comment>
<organism evidence="8 9">
    <name type="scientific">Arachidicoccus soli</name>
    <dbReference type="NCBI Taxonomy" id="2341117"/>
    <lineage>
        <taxon>Bacteria</taxon>
        <taxon>Pseudomonadati</taxon>
        <taxon>Bacteroidota</taxon>
        <taxon>Chitinophagia</taxon>
        <taxon>Chitinophagales</taxon>
        <taxon>Chitinophagaceae</taxon>
        <taxon>Arachidicoccus</taxon>
    </lineage>
</organism>
<dbReference type="OrthoDB" id="9807157at2"/>
<sequence length="375" mass="42188">MQTEAEKYLEQQLRQREIAHNKRALQLRENGIDFFSNDYLGIAKNNLGTAEIIYASGSTGSRLLSGNSKKAIELEKYLAAFHQAPAALLFNSGYDANLGLLSSLGSRHTVFLYDELSHASIIDGIRLSFCKQSFRFKHNNCPDLREKLQKFSTEDVQIIVVVESVYSMEGDMAPLKEIVKLCEEFNVSLIVDEAHATGVFGENGEGLVQKLQLQQKIFARIHTFGKAIACHGAVVVGSNLLKEYLINFARSFIYTTALPDQALQVIENNYAIMQHHPELREKLHHSIQYFNQAKKTLCDAYWEESYSPIQSLLLSNNDLVKLVADTCKNAGINVSAIKSPTVAKGSERIRICLHSFNTDEEIDLLIKEIERCLKK</sequence>
<dbReference type="AlphaFoldDB" id="A0A386HPD7"/>